<dbReference type="PANTHER" id="PTHR30404:SF0">
    <property type="entry name" value="N-ACETYLMURAMOYL-L-ALANINE AMIDASE AMIC"/>
    <property type="match status" value="1"/>
</dbReference>
<dbReference type="Gene3D" id="3.10.350.10">
    <property type="entry name" value="LysM domain"/>
    <property type="match status" value="1"/>
</dbReference>
<keyword evidence="7" id="KW-0378">Hydrolase</keyword>
<dbReference type="InterPro" id="IPR002508">
    <property type="entry name" value="MurNAc-LAA_cat"/>
</dbReference>
<evidence type="ECO:0000313" key="11">
    <source>
        <dbReference type="EMBL" id="SCX84623.1"/>
    </source>
</evidence>
<dbReference type="Gene3D" id="2.60.40.3500">
    <property type="match status" value="1"/>
</dbReference>
<evidence type="ECO:0000256" key="1">
    <source>
        <dbReference type="ARBA" id="ARBA00001561"/>
    </source>
</evidence>
<dbReference type="AlphaFoldDB" id="A0A1G5B367"/>
<keyword evidence="5" id="KW-0732">Signal</keyword>
<dbReference type="Pfam" id="PF01520">
    <property type="entry name" value="Amidase_3"/>
    <property type="match status" value="1"/>
</dbReference>
<evidence type="ECO:0000256" key="4">
    <source>
        <dbReference type="ARBA" id="ARBA00011901"/>
    </source>
</evidence>
<dbReference type="EC" id="3.5.1.28" evidence="4"/>
<evidence type="ECO:0000256" key="6">
    <source>
        <dbReference type="ARBA" id="ARBA00022764"/>
    </source>
</evidence>
<evidence type="ECO:0000256" key="9">
    <source>
        <dbReference type="ARBA" id="ARBA00074581"/>
    </source>
</evidence>
<dbReference type="Gene3D" id="3.40.630.40">
    <property type="entry name" value="Zn-dependent exopeptidases"/>
    <property type="match status" value="1"/>
</dbReference>
<evidence type="ECO:0000256" key="7">
    <source>
        <dbReference type="ARBA" id="ARBA00022801"/>
    </source>
</evidence>
<keyword evidence="6" id="KW-0574">Periplasm</keyword>
<protein>
    <recommendedName>
        <fullName evidence="9">N-acetylmuramoyl-L-alanine amidase AmiC</fullName>
        <ecNumber evidence="4">3.5.1.28</ecNumber>
    </recommendedName>
</protein>
<gene>
    <name evidence="11" type="ORF">SAMN05661077_0655</name>
</gene>
<dbReference type="PROSITE" id="PS51782">
    <property type="entry name" value="LYSM"/>
    <property type="match status" value="1"/>
</dbReference>
<dbReference type="CDD" id="cd02696">
    <property type="entry name" value="MurNAc-LAA"/>
    <property type="match status" value="1"/>
</dbReference>
<evidence type="ECO:0000259" key="10">
    <source>
        <dbReference type="PROSITE" id="PS51782"/>
    </source>
</evidence>
<dbReference type="GO" id="GO:0008745">
    <property type="term" value="F:N-acetylmuramoyl-L-alanine amidase activity"/>
    <property type="evidence" value="ECO:0007669"/>
    <property type="project" value="UniProtKB-EC"/>
</dbReference>
<dbReference type="STRING" id="381306.AN478_08745"/>
<feature type="domain" description="LysM" evidence="10">
    <location>
        <begin position="397"/>
        <end position="440"/>
    </location>
</feature>
<dbReference type="GO" id="GO:0009253">
    <property type="term" value="P:peptidoglycan catabolic process"/>
    <property type="evidence" value="ECO:0007669"/>
    <property type="project" value="InterPro"/>
</dbReference>
<comment type="similarity">
    <text evidence="3">Belongs to the N-acetylmuramoyl-L-alanine amidase 3 family.</text>
</comment>
<comment type="subcellular location">
    <subcellularLocation>
        <location evidence="2">Periplasm</location>
    </subcellularLocation>
</comment>
<name>A0A1G5B367_9GAMM</name>
<dbReference type="SMART" id="SM00646">
    <property type="entry name" value="Ami_3"/>
    <property type="match status" value="1"/>
</dbReference>
<dbReference type="InterPro" id="IPR036779">
    <property type="entry name" value="LysM_dom_sf"/>
</dbReference>
<evidence type="ECO:0000256" key="3">
    <source>
        <dbReference type="ARBA" id="ARBA00010860"/>
    </source>
</evidence>
<dbReference type="InterPro" id="IPR021731">
    <property type="entry name" value="AMIN_dom"/>
</dbReference>
<dbReference type="InterPro" id="IPR050695">
    <property type="entry name" value="N-acetylmuramoyl_amidase_3"/>
</dbReference>
<dbReference type="PANTHER" id="PTHR30404">
    <property type="entry name" value="N-ACETYLMURAMOYL-L-ALANINE AMIDASE"/>
    <property type="match status" value="1"/>
</dbReference>
<dbReference type="Pfam" id="PF01476">
    <property type="entry name" value="LysM"/>
    <property type="match status" value="1"/>
</dbReference>
<proteinExistence type="inferred from homology"/>
<keyword evidence="12" id="KW-1185">Reference proteome</keyword>
<dbReference type="GO" id="GO:0030288">
    <property type="term" value="C:outer membrane-bounded periplasmic space"/>
    <property type="evidence" value="ECO:0007669"/>
    <property type="project" value="TreeGrafter"/>
</dbReference>
<dbReference type="FunFam" id="3.40.630.40:FF:000001">
    <property type="entry name" value="N-acetylmuramoyl-L-alanine amidase"/>
    <property type="match status" value="1"/>
</dbReference>
<reference evidence="12" key="1">
    <citation type="submission" date="2016-10" db="EMBL/GenBank/DDBJ databases">
        <authorList>
            <person name="Varghese N."/>
        </authorList>
    </citation>
    <scope>NUCLEOTIDE SEQUENCE [LARGE SCALE GENOMIC DNA]</scope>
    <source>
        <strain evidence="12">HL 19</strain>
    </source>
</reference>
<dbReference type="EMBL" id="FMUN01000001">
    <property type="protein sequence ID" value="SCX84623.1"/>
    <property type="molecule type" value="Genomic_DNA"/>
</dbReference>
<evidence type="ECO:0000256" key="2">
    <source>
        <dbReference type="ARBA" id="ARBA00004418"/>
    </source>
</evidence>
<evidence type="ECO:0000256" key="5">
    <source>
        <dbReference type="ARBA" id="ARBA00022729"/>
    </source>
</evidence>
<sequence length="441" mass="48258">MAGIPMRIKIPGRFLGMALIMVILFPWSLAASGNTVRDIRMWTAPDHTRVVLDLDGQVDHRLFRLKDPARVVVDLEGVESRADPEDLELPDPVLEAVRTGYPESGTFRVVMDLRQDVKPKTFQLKPHGRHGHRLVIDLYREEGGDRPVAEARERTGADEVLVAVDAGHGGEDPGAIGPGGVQEKDVVLELAKRVARELDRKPGVRTFLIRDGDYFVELEERTKMAREANADLFLSVHADAFHTPNARGASVYALSRKGATDEAAAWLARSENKADLAGGVDLGKVDEVVASVLLDLSQTATISDSLALGSGILDQLESFTRLHSDEVSQAPFRVLKSPDIPSILIEAGFISNREEARRLQSDQYQNRIARAVANGSARFLKERGMQPMIASGNGSAIEYTVQEGDTLWSIAERHQTSVSTIKKANDLQGSTLLVGKVLEIP</sequence>
<dbReference type="InterPro" id="IPR018392">
    <property type="entry name" value="LysM"/>
</dbReference>
<dbReference type="SUPFAM" id="SSF53187">
    <property type="entry name" value="Zn-dependent exopeptidases"/>
    <property type="match status" value="1"/>
</dbReference>
<dbReference type="SMART" id="SM00257">
    <property type="entry name" value="LysM"/>
    <property type="match status" value="1"/>
</dbReference>
<keyword evidence="8" id="KW-0961">Cell wall biogenesis/degradation</keyword>
<dbReference type="Proteomes" id="UP000183104">
    <property type="component" value="Unassembled WGS sequence"/>
</dbReference>
<dbReference type="SUPFAM" id="SSF54106">
    <property type="entry name" value="LysM domain"/>
    <property type="match status" value="1"/>
</dbReference>
<comment type="catalytic activity">
    <reaction evidence="1">
        <text>Hydrolyzes the link between N-acetylmuramoyl residues and L-amino acid residues in certain cell-wall glycopeptides.</text>
        <dbReference type="EC" id="3.5.1.28"/>
    </reaction>
</comment>
<evidence type="ECO:0000313" key="12">
    <source>
        <dbReference type="Proteomes" id="UP000183104"/>
    </source>
</evidence>
<dbReference type="Pfam" id="PF11741">
    <property type="entry name" value="AMIN"/>
    <property type="match status" value="1"/>
</dbReference>
<dbReference type="CDD" id="cd00118">
    <property type="entry name" value="LysM"/>
    <property type="match status" value="1"/>
</dbReference>
<evidence type="ECO:0000256" key="8">
    <source>
        <dbReference type="ARBA" id="ARBA00023316"/>
    </source>
</evidence>
<dbReference type="OrthoDB" id="9806267at2"/>
<accession>A0A1G5B367</accession>
<dbReference type="GO" id="GO:0071555">
    <property type="term" value="P:cell wall organization"/>
    <property type="evidence" value="ECO:0007669"/>
    <property type="project" value="UniProtKB-KW"/>
</dbReference>
<organism evidence="11 12">
    <name type="scientific">Thiohalorhabdus denitrificans</name>
    <dbReference type="NCBI Taxonomy" id="381306"/>
    <lineage>
        <taxon>Bacteria</taxon>
        <taxon>Pseudomonadati</taxon>
        <taxon>Pseudomonadota</taxon>
        <taxon>Gammaproteobacteria</taxon>
        <taxon>Thiohalorhabdales</taxon>
        <taxon>Thiohalorhabdaceae</taxon>
        <taxon>Thiohalorhabdus</taxon>
    </lineage>
</organism>